<name>A0A6J4LSM5_9BACT</name>
<evidence type="ECO:0000313" key="1">
    <source>
        <dbReference type="EMBL" id="CAA9338805.1"/>
    </source>
</evidence>
<dbReference type="AlphaFoldDB" id="A0A6J4LSM5"/>
<reference evidence="1" key="1">
    <citation type="submission" date="2020-02" db="EMBL/GenBank/DDBJ databases">
        <authorList>
            <person name="Meier V. D."/>
        </authorList>
    </citation>
    <scope>NUCLEOTIDE SEQUENCE</scope>
    <source>
        <strain evidence="1">AVDCRST_MAG40</strain>
    </source>
</reference>
<gene>
    <name evidence="1" type="ORF">AVDCRST_MAG40-2298</name>
</gene>
<protein>
    <submittedName>
        <fullName evidence="1">Uncharacterized protein</fullName>
    </submittedName>
</protein>
<proteinExistence type="predicted"/>
<dbReference type="EMBL" id="CADCTX010000668">
    <property type="protein sequence ID" value="CAA9338805.1"/>
    <property type="molecule type" value="Genomic_DNA"/>
</dbReference>
<organism evidence="1">
    <name type="scientific">uncultured Gemmatimonadaceae bacterium</name>
    <dbReference type="NCBI Taxonomy" id="246130"/>
    <lineage>
        <taxon>Bacteria</taxon>
        <taxon>Pseudomonadati</taxon>
        <taxon>Gemmatimonadota</taxon>
        <taxon>Gemmatimonadia</taxon>
        <taxon>Gemmatimonadales</taxon>
        <taxon>Gemmatimonadaceae</taxon>
        <taxon>environmental samples</taxon>
    </lineage>
</organism>
<sequence>MTDPIALRNRFAMVKGAWDDHLRGVPFPQLGEGTAEEKIERLELALVDEMRGRAKPETAEQTADAMWSLVHARPEEDPVKQRVASHHEELARLGHRPM</sequence>
<accession>A0A6J4LSM5</accession>